<name>A0ABQ7JAE9_9APIC</name>
<dbReference type="EMBL" id="JADAQX010000261">
    <property type="protein sequence ID" value="KAF8820978.1"/>
    <property type="molecule type" value="Genomic_DNA"/>
</dbReference>
<protein>
    <submittedName>
        <fullName evidence="1">Uncharacterized protein</fullName>
    </submittedName>
</protein>
<dbReference type="Proteomes" id="UP000823046">
    <property type="component" value="Unassembled WGS sequence"/>
</dbReference>
<sequence>MVPVPQLESFFARANILTQLIHSRLSIPLFYPSGWNSAEVTSFKITDSSVKKHKSNALDQQQDTLAAVTPAIIALSKFAYILKAGQALSYYGGGRKRYTRKPRSATIERSRLHFLRPQLWRVLKPGDEKRTRHLRWR</sequence>
<accession>A0ABQ7JAE9</accession>
<reference evidence="1 2" key="1">
    <citation type="journal article" date="2020" name="bioRxiv">
        <title>Metabolic contributions of an alphaproteobacterial endosymbiont in the apicomplexan Cardiosporidium cionae.</title>
        <authorList>
            <person name="Hunter E.S."/>
            <person name="Paight C.J."/>
            <person name="Lane C.E."/>
        </authorList>
    </citation>
    <scope>NUCLEOTIDE SEQUENCE [LARGE SCALE GENOMIC DNA]</scope>
    <source>
        <strain evidence="1">ESH_2018</strain>
    </source>
</reference>
<organism evidence="1 2">
    <name type="scientific">Cardiosporidium cionae</name>
    <dbReference type="NCBI Taxonomy" id="476202"/>
    <lineage>
        <taxon>Eukaryota</taxon>
        <taxon>Sar</taxon>
        <taxon>Alveolata</taxon>
        <taxon>Apicomplexa</taxon>
        <taxon>Aconoidasida</taxon>
        <taxon>Nephromycida</taxon>
        <taxon>Cardiosporidium</taxon>
    </lineage>
</organism>
<evidence type="ECO:0000313" key="2">
    <source>
        <dbReference type="Proteomes" id="UP000823046"/>
    </source>
</evidence>
<evidence type="ECO:0000313" key="1">
    <source>
        <dbReference type="EMBL" id="KAF8820978.1"/>
    </source>
</evidence>
<proteinExistence type="predicted"/>
<comment type="caution">
    <text evidence="1">The sequence shown here is derived from an EMBL/GenBank/DDBJ whole genome shotgun (WGS) entry which is preliminary data.</text>
</comment>
<keyword evidence="2" id="KW-1185">Reference proteome</keyword>
<gene>
    <name evidence="1" type="ORF">IE077_004394</name>
</gene>